<gene>
    <name evidence="3" type="ORF">RirG_103520</name>
</gene>
<dbReference type="SMART" id="SM00580">
    <property type="entry name" value="PUG"/>
    <property type="match status" value="1"/>
</dbReference>
<dbReference type="Gene3D" id="1.20.58.2190">
    <property type="match status" value="1"/>
</dbReference>
<dbReference type="EMBL" id="JEMT01017230">
    <property type="protein sequence ID" value="EXX68617.1"/>
    <property type="molecule type" value="Genomic_DNA"/>
</dbReference>
<evidence type="ECO:0000313" key="4">
    <source>
        <dbReference type="Proteomes" id="UP000022910"/>
    </source>
</evidence>
<dbReference type="InterPro" id="IPR036339">
    <property type="entry name" value="PUB-like_dom_sf"/>
</dbReference>
<dbReference type="HOGENOM" id="CLU_1200375_0_0_1"/>
<feature type="region of interest" description="Disordered" evidence="1">
    <location>
        <begin position="169"/>
        <end position="231"/>
    </location>
</feature>
<dbReference type="Proteomes" id="UP000022910">
    <property type="component" value="Unassembled WGS sequence"/>
</dbReference>
<feature type="domain" description="PUB" evidence="2">
    <location>
        <begin position="32"/>
        <end position="101"/>
    </location>
</feature>
<name>A0A015JGJ0_RHIIW</name>
<dbReference type="SUPFAM" id="SSF143503">
    <property type="entry name" value="PUG domain-like"/>
    <property type="match status" value="1"/>
</dbReference>
<dbReference type="OMA" id="LCERAQQ"/>
<accession>A0A015JGJ0</accession>
<organism evidence="3 4">
    <name type="scientific">Rhizophagus irregularis (strain DAOM 197198w)</name>
    <name type="common">Glomus intraradices</name>
    <dbReference type="NCBI Taxonomy" id="1432141"/>
    <lineage>
        <taxon>Eukaryota</taxon>
        <taxon>Fungi</taxon>
        <taxon>Fungi incertae sedis</taxon>
        <taxon>Mucoromycota</taxon>
        <taxon>Glomeromycotina</taxon>
        <taxon>Glomeromycetes</taxon>
        <taxon>Glomerales</taxon>
        <taxon>Glomeraceae</taxon>
        <taxon>Rhizophagus</taxon>
    </lineage>
</organism>
<dbReference type="AlphaFoldDB" id="A0A015JGJ0"/>
<dbReference type="Pfam" id="PF09409">
    <property type="entry name" value="PUB"/>
    <property type="match status" value="1"/>
</dbReference>
<proteinExistence type="predicted"/>
<feature type="compositionally biased region" description="Basic and acidic residues" evidence="1">
    <location>
        <begin position="169"/>
        <end position="207"/>
    </location>
</feature>
<dbReference type="OrthoDB" id="49605at2759"/>
<dbReference type="CDD" id="cd09212">
    <property type="entry name" value="PUB"/>
    <property type="match status" value="1"/>
</dbReference>
<dbReference type="InterPro" id="IPR018997">
    <property type="entry name" value="PUB_domain"/>
</dbReference>
<dbReference type="PANTHER" id="PTHR23153:SF38">
    <property type="entry name" value="UBX DOMAIN-CONTAINING PROTEIN 6"/>
    <property type="match status" value="1"/>
</dbReference>
<evidence type="ECO:0000259" key="2">
    <source>
        <dbReference type="Pfam" id="PF09409"/>
    </source>
</evidence>
<sequence length="231" mass="27681">MSSPEMKEFQKFLYEEIIIKQISRHNPPLISQKCISTLLRILNNILEEPYNEKFRKLPEKNNLINSNVLQITGGREFLVKIGFKSKVVEFEKFFILELKNTSPVCKDGSKKISDELFLRQIERLEIAQELLKDYLKKVTEHAEAVRRMQEREKIAGELQKAAALENIKEDKERRQKQQEQLKLRRQLEKETQRHEERLNMNEEKAESEQQQLEQSPFYRPYHHSHFEEKKS</sequence>
<protein>
    <recommendedName>
        <fullName evidence="2">PUB domain-containing protein</fullName>
    </recommendedName>
</protein>
<evidence type="ECO:0000256" key="1">
    <source>
        <dbReference type="SAM" id="MobiDB-lite"/>
    </source>
</evidence>
<evidence type="ECO:0000313" key="3">
    <source>
        <dbReference type="EMBL" id="EXX68617.1"/>
    </source>
</evidence>
<dbReference type="PANTHER" id="PTHR23153">
    <property type="entry name" value="UBX-RELATED"/>
    <property type="match status" value="1"/>
</dbReference>
<dbReference type="GO" id="GO:0005737">
    <property type="term" value="C:cytoplasm"/>
    <property type="evidence" value="ECO:0007669"/>
    <property type="project" value="TreeGrafter"/>
</dbReference>
<keyword evidence="4" id="KW-1185">Reference proteome</keyword>
<comment type="caution">
    <text evidence="3">The sequence shown here is derived from an EMBL/GenBank/DDBJ whole genome shotgun (WGS) entry which is preliminary data.</text>
</comment>
<reference evidence="3 4" key="1">
    <citation type="submission" date="2014-02" db="EMBL/GenBank/DDBJ databases">
        <title>Single nucleus genome sequencing reveals high similarity among nuclei of an endomycorrhizal fungus.</title>
        <authorList>
            <person name="Lin K."/>
            <person name="Geurts R."/>
            <person name="Zhang Z."/>
            <person name="Limpens E."/>
            <person name="Saunders D.G."/>
            <person name="Mu D."/>
            <person name="Pang E."/>
            <person name="Cao H."/>
            <person name="Cha H."/>
            <person name="Lin T."/>
            <person name="Zhou Q."/>
            <person name="Shang Y."/>
            <person name="Li Y."/>
            <person name="Ivanov S."/>
            <person name="Sharma T."/>
            <person name="Velzen R.V."/>
            <person name="Ruijter N.D."/>
            <person name="Aanen D.K."/>
            <person name="Win J."/>
            <person name="Kamoun S."/>
            <person name="Bisseling T."/>
            <person name="Huang S."/>
        </authorList>
    </citation>
    <scope>NUCLEOTIDE SEQUENCE [LARGE SCALE GENOMIC DNA]</scope>
    <source>
        <strain evidence="4">DAOM197198w</strain>
    </source>
</reference>